<feature type="compositionally biased region" description="Low complexity" evidence="1">
    <location>
        <begin position="283"/>
        <end position="309"/>
    </location>
</feature>
<dbReference type="PRINTS" id="PR01217">
    <property type="entry name" value="PRICHEXTENSN"/>
</dbReference>
<feature type="compositionally biased region" description="Basic and acidic residues" evidence="1">
    <location>
        <begin position="52"/>
        <end position="67"/>
    </location>
</feature>
<gene>
    <name evidence="2" type="ORF">KQX54_002397</name>
</gene>
<dbReference type="AlphaFoldDB" id="A0AAV7IKR9"/>
<organism evidence="2 3">
    <name type="scientific">Cotesia glomerata</name>
    <name type="common">Lepidopteran parasitic wasp</name>
    <name type="synonym">Apanteles glomeratus</name>
    <dbReference type="NCBI Taxonomy" id="32391"/>
    <lineage>
        <taxon>Eukaryota</taxon>
        <taxon>Metazoa</taxon>
        <taxon>Ecdysozoa</taxon>
        <taxon>Arthropoda</taxon>
        <taxon>Hexapoda</taxon>
        <taxon>Insecta</taxon>
        <taxon>Pterygota</taxon>
        <taxon>Neoptera</taxon>
        <taxon>Endopterygota</taxon>
        <taxon>Hymenoptera</taxon>
        <taxon>Apocrita</taxon>
        <taxon>Ichneumonoidea</taxon>
        <taxon>Braconidae</taxon>
        <taxon>Microgastrinae</taxon>
        <taxon>Cotesia</taxon>
    </lineage>
</organism>
<dbReference type="EMBL" id="JAHXZJ010001119">
    <property type="protein sequence ID" value="KAH0553571.1"/>
    <property type="molecule type" value="Genomic_DNA"/>
</dbReference>
<protein>
    <submittedName>
        <fullName evidence="2">Uncharacterized protein</fullName>
    </submittedName>
</protein>
<evidence type="ECO:0000313" key="2">
    <source>
        <dbReference type="EMBL" id="KAH0553571.1"/>
    </source>
</evidence>
<feature type="region of interest" description="Disordered" evidence="1">
    <location>
        <begin position="260"/>
        <end position="435"/>
    </location>
</feature>
<proteinExistence type="predicted"/>
<reference evidence="2 3" key="1">
    <citation type="journal article" date="2021" name="J. Hered.">
        <title>A chromosome-level genome assembly of the parasitoid wasp, Cotesia glomerata (Hymenoptera: Braconidae).</title>
        <authorList>
            <person name="Pinto B.J."/>
            <person name="Weis J.J."/>
            <person name="Gamble T."/>
            <person name="Ode P.J."/>
            <person name="Paul R."/>
            <person name="Zaspel J.M."/>
        </authorList>
    </citation>
    <scope>NUCLEOTIDE SEQUENCE [LARGE SCALE GENOMIC DNA]</scope>
    <source>
        <strain evidence="2">CgM1</strain>
    </source>
</reference>
<dbReference type="Proteomes" id="UP000826195">
    <property type="component" value="Unassembled WGS sequence"/>
</dbReference>
<feature type="compositionally biased region" description="Polar residues" evidence="1">
    <location>
        <begin position="215"/>
        <end position="224"/>
    </location>
</feature>
<evidence type="ECO:0000256" key="1">
    <source>
        <dbReference type="SAM" id="MobiDB-lite"/>
    </source>
</evidence>
<keyword evidence="3" id="KW-1185">Reference proteome</keyword>
<feature type="compositionally biased region" description="Pro residues" evidence="1">
    <location>
        <begin position="314"/>
        <end position="326"/>
    </location>
</feature>
<feature type="compositionally biased region" description="Low complexity" evidence="1">
    <location>
        <begin position="160"/>
        <end position="179"/>
    </location>
</feature>
<feature type="compositionally biased region" description="Low complexity" evidence="1">
    <location>
        <begin position="335"/>
        <end position="353"/>
    </location>
</feature>
<sequence length="610" mass="67372">MGGTRAMYKNSKSSSIDTQLFTELRTSNMKFLVLSVACLVASVVSLPSANRPRRDILPGDSRYGTDYHHHHHHEHHDNTNVQVDKTVGNYAGTVNSPAQGYGPPGFQPGNTVEPAPTFELPTIQVNSFKPEIPSTNYGVPVPPQNDVSSHYFYYYNKYQNQQQHQQQYQQQQQHQQHYQQPHHDVEQQQQEIRYTPAKSYGPPAVRAAPEPVKTPVTSYGTPVQNKPVEIDQNRAPQPQDYSVQIFRSQPVKINYQPQHVKTPTQSHPVHSHPQSGNNGYHYQPAQPTAQPAQTAPVSTPNNNNNNNNNGYHYHPPPTAQPAPQPTNPNQGYNYPQPALAPVPVARPALTPVTRPAHPTNTNNGNHYHPAPSAPSQPALVPVAKPGNTYLNPIEKKPTTTVPSYQPQPQPPKPTNNGYHYHPEPAPAQPAQPTRPNNAYLTPVVEEKKAPVQTYHPQPTNQYLAPEPKAVASYAVHDEKKEDINKLSPEPSGLFALIPSKIPEFAGPIPDFLQGFPASNPTDFAQGFLGENPFSQGFSDSFQNLGVSGAFPQFSSTPDFTQLSDPSQIFQDAISNVNDAISGYVDQQPEAAREKESEPTQQVDDNGGYVY</sequence>
<feature type="region of interest" description="Disordered" evidence="1">
    <location>
        <begin position="587"/>
        <end position="610"/>
    </location>
</feature>
<feature type="region of interest" description="Disordered" evidence="1">
    <location>
        <begin position="50"/>
        <end position="82"/>
    </location>
</feature>
<feature type="region of interest" description="Disordered" evidence="1">
    <location>
        <begin position="160"/>
        <end position="237"/>
    </location>
</feature>
<accession>A0AAV7IKR9</accession>
<feature type="compositionally biased region" description="Polar residues" evidence="1">
    <location>
        <begin position="260"/>
        <end position="280"/>
    </location>
</feature>
<name>A0AAV7IKR9_COTGL</name>
<evidence type="ECO:0000313" key="3">
    <source>
        <dbReference type="Proteomes" id="UP000826195"/>
    </source>
</evidence>
<comment type="caution">
    <text evidence="2">The sequence shown here is derived from an EMBL/GenBank/DDBJ whole genome shotgun (WGS) entry which is preliminary data.</text>
</comment>